<evidence type="ECO:0000313" key="4">
    <source>
        <dbReference type="Proteomes" id="UP000515847"/>
    </source>
</evidence>
<sequence>MDSKEVALLAARAIDEKKGRDISILKLKELSLITDYFVLGNGNSRIQTQAIADNVEEQLAKQGIMLLRREGYPEGRWILMDFGTVVVHIFQEEERNFYNLERLWGDAPRIPFAGQKQ</sequence>
<reference evidence="3 4" key="1">
    <citation type="journal article" date="2019" name="Front. Microbiol.">
        <title>Thermoanaerosceptrum fracticalcis gen. nov. sp. nov., a Novel Fumarate-Fermenting Microorganism From a Deep Fractured Carbonate Aquifer of the US Great Basin.</title>
        <authorList>
            <person name="Hamilton-Brehm S.D."/>
            <person name="Stewart L.E."/>
            <person name="Zavarin M."/>
            <person name="Caldwell M."/>
            <person name="Lawson P.A."/>
            <person name="Onstott T.C."/>
            <person name="Grzymski J."/>
            <person name="Neveux I."/>
            <person name="Lollar B.S."/>
            <person name="Russell C.E."/>
            <person name="Moser D.P."/>
        </authorList>
    </citation>
    <scope>NUCLEOTIDE SEQUENCE [LARGE SCALE GENOMIC DNA]</scope>
    <source>
        <strain evidence="3 4">DRI-13</strain>
    </source>
</reference>
<dbReference type="InterPro" id="IPR004394">
    <property type="entry name" value="Iojap/RsfS/C7orf30"/>
</dbReference>
<proteinExistence type="inferred from homology"/>
<name>A0A7G6E285_THEFR</name>
<comment type="similarity">
    <text evidence="1 2">Belongs to the Iojap/RsfS family.</text>
</comment>
<dbReference type="GO" id="GO:0005737">
    <property type="term" value="C:cytoplasm"/>
    <property type="evidence" value="ECO:0007669"/>
    <property type="project" value="UniProtKB-SubCell"/>
</dbReference>
<comment type="subcellular location">
    <subcellularLocation>
        <location evidence="2">Cytoplasm</location>
    </subcellularLocation>
</comment>
<dbReference type="KEGG" id="tfr:BR63_07595"/>
<keyword evidence="4" id="KW-1185">Reference proteome</keyword>
<dbReference type="Gene3D" id="3.30.460.10">
    <property type="entry name" value="Beta Polymerase, domain 2"/>
    <property type="match status" value="1"/>
</dbReference>
<dbReference type="GO" id="GO:0042256">
    <property type="term" value="P:cytosolic ribosome assembly"/>
    <property type="evidence" value="ECO:0007669"/>
    <property type="project" value="UniProtKB-UniRule"/>
</dbReference>
<dbReference type="GO" id="GO:0017148">
    <property type="term" value="P:negative regulation of translation"/>
    <property type="evidence" value="ECO:0007669"/>
    <property type="project" value="UniProtKB-UniRule"/>
</dbReference>
<gene>
    <name evidence="2 3" type="primary">rsfS</name>
    <name evidence="3" type="ORF">BR63_07595</name>
</gene>
<evidence type="ECO:0000256" key="1">
    <source>
        <dbReference type="ARBA" id="ARBA00010574"/>
    </source>
</evidence>
<dbReference type="InterPro" id="IPR043519">
    <property type="entry name" value="NT_sf"/>
</dbReference>
<keyword evidence="2" id="KW-0810">Translation regulation</keyword>
<dbReference type="EMBL" id="CP045798">
    <property type="protein sequence ID" value="QNB46189.1"/>
    <property type="molecule type" value="Genomic_DNA"/>
</dbReference>
<dbReference type="SUPFAM" id="SSF81301">
    <property type="entry name" value="Nucleotidyltransferase"/>
    <property type="match status" value="1"/>
</dbReference>
<evidence type="ECO:0000313" key="3">
    <source>
        <dbReference type="EMBL" id="QNB46189.1"/>
    </source>
</evidence>
<protein>
    <recommendedName>
        <fullName evidence="2">Ribosomal silencing factor RsfS</fullName>
    </recommendedName>
</protein>
<accession>A0A7G6E285</accession>
<dbReference type="HAMAP" id="MF_01477">
    <property type="entry name" value="Iojap_RsfS"/>
    <property type="match status" value="1"/>
</dbReference>
<dbReference type="Proteomes" id="UP000515847">
    <property type="component" value="Chromosome"/>
</dbReference>
<organism evidence="3 4">
    <name type="scientific">Thermanaerosceptrum fracticalcis</name>
    <dbReference type="NCBI Taxonomy" id="1712410"/>
    <lineage>
        <taxon>Bacteria</taxon>
        <taxon>Bacillati</taxon>
        <taxon>Bacillota</taxon>
        <taxon>Clostridia</taxon>
        <taxon>Eubacteriales</taxon>
        <taxon>Peptococcaceae</taxon>
        <taxon>Thermanaerosceptrum</taxon>
    </lineage>
</organism>
<keyword evidence="2" id="KW-0963">Cytoplasm</keyword>
<dbReference type="AlphaFoldDB" id="A0A7G6E285"/>
<dbReference type="NCBIfam" id="TIGR00090">
    <property type="entry name" value="rsfS_iojap_ybeB"/>
    <property type="match status" value="1"/>
</dbReference>
<dbReference type="RefSeq" id="WP_034422395.1">
    <property type="nucleotide sequence ID" value="NZ_CP045798.1"/>
</dbReference>
<dbReference type="PANTHER" id="PTHR21043">
    <property type="entry name" value="IOJAP SUPERFAMILY ORTHOLOG"/>
    <property type="match status" value="1"/>
</dbReference>
<dbReference type="GO" id="GO:0090071">
    <property type="term" value="P:negative regulation of ribosome biogenesis"/>
    <property type="evidence" value="ECO:0007669"/>
    <property type="project" value="UniProtKB-UniRule"/>
</dbReference>
<dbReference type="PANTHER" id="PTHR21043:SF0">
    <property type="entry name" value="MITOCHONDRIAL ASSEMBLY OF RIBOSOMAL LARGE SUBUNIT PROTEIN 1"/>
    <property type="match status" value="1"/>
</dbReference>
<dbReference type="OrthoDB" id="9793681at2"/>
<dbReference type="Pfam" id="PF02410">
    <property type="entry name" value="RsfS"/>
    <property type="match status" value="1"/>
</dbReference>
<comment type="subunit">
    <text evidence="2">Interacts with ribosomal protein uL14 (rplN).</text>
</comment>
<keyword evidence="2" id="KW-0678">Repressor</keyword>
<evidence type="ECO:0000256" key="2">
    <source>
        <dbReference type="HAMAP-Rule" id="MF_01477"/>
    </source>
</evidence>
<comment type="function">
    <text evidence="2">Functions as a ribosomal silencing factor. Interacts with ribosomal protein uL14 (rplN), blocking formation of intersubunit bridge B8. Prevents association of the 30S and 50S ribosomal subunits and the formation of functional ribosomes, thus repressing translation.</text>
</comment>
<dbReference type="GO" id="GO:0043023">
    <property type="term" value="F:ribosomal large subunit binding"/>
    <property type="evidence" value="ECO:0007669"/>
    <property type="project" value="TreeGrafter"/>
</dbReference>